<feature type="compositionally biased region" description="Basic and acidic residues" evidence="3">
    <location>
        <begin position="1504"/>
        <end position="1581"/>
    </location>
</feature>
<feature type="compositionally biased region" description="Basic residues" evidence="3">
    <location>
        <begin position="1582"/>
        <end position="1594"/>
    </location>
</feature>
<reference evidence="6" key="1">
    <citation type="journal article" date="2015" name="Nat. Genet.">
        <title>The genome and transcriptome of the zoonotic hookworm Ancylostoma ceylanicum identify infection-specific gene families.</title>
        <authorList>
            <person name="Schwarz E.M."/>
            <person name="Hu Y."/>
            <person name="Antoshechkin I."/>
            <person name="Miller M.M."/>
            <person name="Sternberg P.W."/>
            <person name="Aroian R.V."/>
        </authorList>
    </citation>
    <scope>NUCLEOTIDE SEQUENCE</scope>
    <source>
        <strain evidence="6">HY135</strain>
    </source>
</reference>
<feature type="compositionally biased region" description="Low complexity" evidence="3">
    <location>
        <begin position="1375"/>
        <end position="1384"/>
    </location>
</feature>
<feature type="region of interest" description="Disordered" evidence="3">
    <location>
        <begin position="106"/>
        <end position="175"/>
    </location>
</feature>
<dbReference type="PANTHER" id="PTHR23189">
    <property type="entry name" value="RNA RECOGNITION MOTIF-CONTAINING"/>
    <property type="match status" value="1"/>
</dbReference>
<feature type="region of interest" description="Disordered" evidence="3">
    <location>
        <begin position="542"/>
        <end position="875"/>
    </location>
</feature>
<dbReference type="InterPro" id="IPR012677">
    <property type="entry name" value="Nucleotide-bd_a/b_plait_sf"/>
</dbReference>
<feature type="compositionally biased region" description="Low complexity" evidence="3">
    <location>
        <begin position="1421"/>
        <end position="1436"/>
    </location>
</feature>
<feature type="compositionally biased region" description="Basic and acidic residues" evidence="3">
    <location>
        <begin position="1689"/>
        <end position="1698"/>
    </location>
</feature>
<evidence type="ECO:0000256" key="1">
    <source>
        <dbReference type="ARBA" id="ARBA00022884"/>
    </source>
</evidence>
<feature type="compositionally biased region" description="Polar residues" evidence="3">
    <location>
        <begin position="1361"/>
        <end position="1370"/>
    </location>
</feature>
<evidence type="ECO:0000259" key="4">
    <source>
        <dbReference type="PROSITE" id="PS50102"/>
    </source>
</evidence>
<feature type="compositionally biased region" description="Basic and acidic residues" evidence="3">
    <location>
        <begin position="648"/>
        <end position="666"/>
    </location>
</feature>
<dbReference type="SUPFAM" id="SSF54928">
    <property type="entry name" value="RNA-binding domain, RBD"/>
    <property type="match status" value="2"/>
</dbReference>
<gene>
    <name evidence="5" type="primary">Acey_s0008.g354</name>
    <name evidence="5" type="ORF">Y032_0008g354</name>
</gene>
<feature type="compositionally biased region" description="Basic and acidic residues" evidence="3">
    <location>
        <begin position="1468"/>
        <end position="1497"/>
    </location>
</feature>
<feature type="domain" description="RRM" evidence="4">
    <location>
        <begin position="33"/>
        <end position="102"/>
    </location>
</feature>
<evidence type="ECO:0000256" key="3">
    <source>
        <dbReference type="SAM" id="MobiDB-lite"/>
    </source>
</evidence>
<feature type="compositionally biased region" description="Basic and acidic residues" evidence="3">
    <location>
        <begin position="559"/>
        <end position="568"/>
    </location>
</feature>
<dbReference type="Pfam" id="PF00076">
    <property type="entry name" value="RRM_1"/>
    <property type="match status" value="2"/>
</dbReference>
<feature type="compositionally biased region" description="Basic and acidic residues" evidence="3">
    <location>
        <begin position="1662"/>
        <end position="1671"/>
    </location>
</feature>
<feature type="compositionally biased region" description="Low complexity" evidence="3">
    <location>
        <begin position="1336"/>
        <end position="1350"/>
    </location>
</feature>
<proteinExistence type="predicted"/>
<dbReference type="PROSITE" id="PS50102">
    <property type="entry name" value="RRM"/>
    <property type="match status" value="2"/>
</dbReference>
<dbReference type="OrthoDB" id="6407164at2759"/>
<protein>
    <recommendedName>
        <fullName evidence="4">RRM domain-containing protein</fullName>
    </recommendedName>
</protein>
<keyword evidence="6" id="KW-1185">Reference proteome</keyword>
<accession>A0A016VL45</accession>
<dbReference type="InterPro" id="IPR000504">
    <property type="entry name" value="RRM_dom"/>
</dbReference>
<dbReference type="STRING" id="53326.A0A016VL45"/>
<evidence type="ECO:0000256" key="2">
    <source>
        <dbReference type="PROSITE-ProRule" id="PRU00176"/>
    </source>
</evidence>
<dbReference type="SMART" id="SM00360">
    <property type="entry name" value="RRM"/>
    <property type="match status" value="4"/>
</dbReference>
<feature type="compositionally biased region" description="Polar residues" evidence="3">
    <location>
        <begin position="1299"/>
        <end position="1335"/>
    </location>
</feature>
<evidence type="ECO:0000313" key="6">
    <source>
        <dbReference type="Proteomes" id="UP000024635"/>
    </source>
</evidence>
<name>A0A016VL45_9BILA</name>
<feature type="region of interest" description="Disordered" evidence="3">
    <location>
        <begin position="1071"/>
        <end position="1112"/>
    </location>
</feature>
<feature type="compositionally biased region" description="Low complexity" evidence="3">
    <location>
        <begin position="612"/>
        <end position="632"/>
    </location>
</feature>
<comment type="caution">
    <text evidence="5">The sequence shown here is derived from an EMBL/GenBank/DDBJ whole genome shotgun (WGS) entry which is preliminary data.</text>
</comment>
<feature type="compositionally biased region" description="Basic and acidic residues" evidence="3">
    <location>
        <begin position="159"/>
        <end position="170"/>
    </location>
</feature>
<feature type="region of interest" description="Disordered" evidence="3">
    <location>
        <begin position="1"/>
        <end position="31"/>
    </location>
</feature>
<feature type="compositionally biased region" description="Low complexity" evidence="3">
    <location>
        <begin position="773"/>
        <end position="784"/>
    </location>
</feature>
<sequence length="2090" mass="227980">MVVVVASPPQNQNTRTTAPSSSHPGREMGRESRHVYVSGLPESVSDDRISAFFSTYGRVHQIERTSDGVVVSFMDVRSAQKAHAGDHRLDSGLPFKITFHEPGGAKNGIVTTSLSNASNGTASPKSAEPSRRRTPSPRGKDNSRANLPRLMSSTGKRLIRSEGHRREQGRSPDSLNFCGGLSLPTASSGSVCASTVSSGGLQGVYVERLPPRSDGTVKEAIRDALKKHGRIVDISIEGDGDARKALVIFQRVVDMEKLVNDSHISILSMRVRIRAASHVVVQEAYNDYLSLNSPAGSGAVVGPDIDLPAKYASPNGSRNDVDVFHPKASRTLYVGGLESRISDDTLRRRFGKFGTILDVDVKNYESPSPFAFIQFADIESAVRAINTHSSAGVPSNKKGKKFQPNFGRSMTTNKLWIGSIPPQCAEDYVIQKLRSLSEGVVDVVVDMRVRQAIVVFSSTEGAQAALNRIKAGVPKQFVFKVESGEARVPADFCSDRLHDHFIDRKHGGIPVKTPAVLTATTTGGAGSFGVGTTPVAVDDSLTALLAPPPDPPSDMPSYRYEHHREQRRSPPHSRRRERSRERSQERSRHRKSKYDYDKGSSRKKERKERKPSASSDSSLSSSEDSSLTRLRSGSNDSRTSSPLSYSQRNKDRRRDERREIRNDRNINGKPRNSSSSRRSPLETPKWSDRKGSRHSPSASEERVPQTTASSGVNAPTGTATPTPDDRKSGDSGFYDEVSRPPLDPPPAPPPMEALPHMPSPPPADPPVRRRPSPSRSNSHSHSTPHFVSPPSTSRHDPQSVRHQPHHYSHDAQSISAQHRHQSLSSGPGPSNATPTNFSSSNHSQKRHSVDGQSSQHGRAHPSSVPQHRTRAGKWPWSELLRNPCIFSDFTGVSLPDPRLSRSEPLSRAISSHLPLPPFASGDRQPRPVSGEWRKRSSGSATSVDGVHVTPQRRASGGSGITSANRPLTTSLSEERPPHSHGPLSGHPNVSAHATVSRSSSSSGASGGLDSDAQLSPDAAPLPPPPPSALDLLCEPDDVPILADGWSGRLAEIGSRLTDVNASLEEAHRGVAELDDHHHRRPSISLATDTSSTPSRPRQAGVLGSTPRTDSFEERLRSINQKKKSSFDDFTLNITQERILAAKASAPDPLGVASFTGISSGSGLSSSGFSRNVTAPRPALSITIPQPGSASQSTATTPASSRLDSPLSSRKTGAPYSSTASTSRPPQSAPSTTASTPPVRLAAPPTAPVIAYPPNFSVPPPNFPVTPSSSAYAPSSTPDSQTSPILSAPPPPPQLPPAMQDSTSNRDATSLKSPTSTSGHCPSFKTSATSSSCGTRTTHANPHTTSSTSTHSSHHPHGVLTSLPSSSQTNPHSHSHTGSSHSQTTLKGPLATNKTPSTTQRTSNEKQFPPRHDSMSALKSPVSGTSSSLTGRSLSVSDSRKQATTPVAHKDPSTELLAGLFHNKPPTTDFRKLPKIEKKPSAASSHTEKDHHSHEQSKKHSATVDQHRKEKDHKPRRKEDGSFETKEERAKRKEAERAKREREKMKDQKREKKAKEERKRIKEEEREKEKKKARKAEKERQRERKQKKQKKRSKHSSSDEDSSSDDSDYQKAFSKQLAHLVAEDSGSSCAGASGGLSMYDRVKRRSSAANKDDGTKKTAALQRLRDKNNERKNQKRIRVQLDSSDEEDEGHSSTRKVVDSDVDDSSEEEEEVRVEKTENVDSSEEEETKKKRDWSTDESEESDAGNRKQHKKSIKKTSEKHQKHNKNINMDDVFGADSTDNEKPSATEERDKKRKKPKKESSDENEAPKKKLVKSEKLDFESIFGPDKPQKSQKSEKDRKEKQQRNEAETKKKEKEKKEVAKRKADEHESKPAKRQKKGHRSDESSDSEAEPQSISRKVDEADASQPSLKEEKDDQPVVVKHEVTEENLDEGCTAETESMEVVKPEPGLEEENKDSTGQTDTEETTAAPAVAVSTSSAQVPTVSDQSRPKLLTKAAMKIFVPSQSAVATPTVPANQVILVKSCACVYKSSMKDRTCRIADAAQSLRASIYDLSVAARSFHYRSRAESTTLNRKSSANGCVRLMCDWCTYLV</sequence>
<feature type="compositionally biased region" description="Low complexity" evidence="3">
    <location>
        <begin position="1160"/>
        <end position="1169"/>
    </location>
</feature>
<dbReference type="GO" id="GO:0003723">
    <property type="term" value="F:RNA binding"/>
    <property type="evidence" value="ECO:0007669"/>
    <property type="project" value="UniProtKB-UniRule"/>
</dbReference>
<feature type="compositionally biased region" description="Polar residues" evidence="3">
    <location>
        <begin position="109"/>
        <end position="124"/>
    </location>
</feature>
<feature type="compositionally biased region" description="Low complexity" evidence="3">
    <location>
        <begin position="980"/>
        <end position="1018"/>
    </location>
</feature>
<keyword evidence="1 2" id="KW-0694">RNA-binding</keyword>
<feature type="compositionally biased region" description="Polar residues" evidence="3">
    <location>
        <begin position="1391"/>
        <end position="1405"/>
    </location>
</feature>
<feature type="compositionally biased region" description="Polar residues" evidence="3">
    <location>
        <begin position="1201"/>
        <end position="1235"/>
    </location>
</feature>
<dbReference type="EMBL" id="JARK01001344">
    <property type="protein sequence ID" value="EYC28130.1"/>
    <property type="molecule type" value="Genomic_DNA"/>
</dbReference>
<dbReference type="Gene3D" id="3.30.70.330">
    <property type="match status" value="2"/>
</dbReference>
<feature type="compositionally biased region" description="Pro residues" evidence="3">
    <location>
        <begin position="741"/>
        <end position="765"/>
    </location>
</feature>
<feature type="compositionally biased region" description="Polar residues" evidence="3">
    <location>
        <begin position="694"/>
        <end position="713"/>
    </location>
</feature>
<feature type="compositionally biased region" description="Low complexity" evidence="3">
    <location>
        <begin position="1188"/>
        <end position="1200"/>
    </location>
</feature>
<organism evidence="5 6">
    <name type="scientific">Ancylostoma ceylanicum</name>
    <dbReference type="NCBI Taxonomy" id="53326"/>
    <lineage>
        <taxon>Eukaryota</taxon>
        <taxon>Metazoa</taxon>
        <taxon>Ecdysozoa</taxon>
        <taxon>Nematoda</taxon>
        <taxon>Chromadorea</taxon>
        <taxon>Rhabditida</taxon>
        <taxon>Rhabditina</taxon>
        <taxon>Rhabditomorpha</taxon>
        <taxon>Strongyloidea</taxon>
        <taxon>Ancylostomatidae</taxon>
        <taxon>Ancylostomatinae</taxon>
        <taxon>Ancylostoma</taxon>
    </lineage>
</organism>
<feature type="compositionally biased region" description="Basic and acidic residues" evidence="3">
    <location>
        <begin position="1827"/>
        <end position="1871"/>
    </location>
</feature>
<evidence type="ECO:0000313" key="5">
    <source>
        <dbReference type="EMBL" id="EYC28130.1"/>
    </source>
</evidence>
<feature type="compositionally biased region" description="Polar residues" evidence="3">
    <location>
        <begin position="633"/>
        <end position="647"/>
    </location>
</feature>
<feature type="region of interest" description="Disordered" evidence="3">
    <location>
        <begin position="1160"/>
        <end position="1984"/>
    </location>
</feature>
<feature type="compositionally biased region" description="Acidic residues" evidence="3">
    <location>
        <begin position="1699"/>
        <end position="1711"/>
    </location>
</feature>
<feature type="compositionally biased region" description="Basic and acidic residues" evidence="3">
    <location>
        <begin position="1779"/>
        <end position="1790"/>
    </location>
</feature>
<feature type="compositionally biased region" description="Polar residues" evidence="3">
    <location>
        <begin position="1084"/>
        <end position="1095"/>
    </location>
</feature>
<dbReference type="Proteomes" id="UP000024635">
    <property type="component" value="Unassembled WGS sequence"/>
</dbReference>
<feature type="domain" description="RRM" evidence="4">
    <location>
        <begin position="330"/>
        <end position="409"/>
    </location>
</feature>
<feature type="compositionally biased region" description="Polar residues" evidence="3">
    <location>
        <begin position="8"/>
        <end position="23"/>
    </location>
</feature>
<feature type="compositionally biased region" description="Polar residues" evidence="3">
    <location>
        <begin position="810"/>
        <end position="842"/>
    </location>
</feature>
<feature type="compositionally biased region" description="Low complexity" evidence="3">
    <location>
        <begin position="1964"/>
        <end position="1983"/>
    </location>
</feature>
<feature type="compositionally biased region" description="Basic and acidic residues" evidence="3">
    <location>
        <begin position="593"/>
        <end position="602"/>
    </location>
</feature>
<feature type="compositionally biased region" description="Basic and acidic residues" evidence="3">
    <location>
        <begin position="1798"/>
        <end position="1819"/>
    </location>
</feature>
<dbReference type="InterPro" id="IPR035979">
    <property type="entry name" value="RBD_domain_sf"/>
</dbReference>
<feature type="compositionally biased region" description="Polar residues" evidence="3">
    <location>
        <begin position="960"/>
        <end position="971"/>
    </location>
</feature>
<feature type="compositionally biased region" description="Pro residues" evidence="3">
    <location>
        <begin position="1286"/>
        <end position="1295"/>
    </location>
</feature>
<feature type="region of interest" description="Disordered" evidence="3">
    <location>
        <begin position="891"/>
        <end position="1034"/>
    </location>
</feature>
<feature type="compositionally biased region" description="Low complexity" evidence="3">
    <location>
        <begin position="1264"/>
        <end position="1285"/>
    </location>
</feature>
<feature type="compositionally biased region" description="Basic and acidic residues" evidence="3">
    <location>
        <begin position="1908"/>
        <end position="1924"/>
    </location>
</feature>